<dbReference type="InterPro" id="IPR027516">
    <property type="entry name" value="EIF3C"/>
</dbReference>
<evidence type="ECO:0000313" key="3">
    <source>
        <dbReference type="Proteomes" id="UP001470230"/>
    </source>
</evidence>
<keyword evidence="2" id="KW-0396">Initiation factor</keyword>
<dbReference type="EMBL" id="JAPFFF010000009">
    <property type="protein sequence ID" value="KAK8882227.1"/>
    <property type="molecule type" value="Genomic_DNA"/>
</dbReference>
<gene>
    <name evidence="2" type="ORF">M9Y10_044868</name>
</gene>
<evidence type="ECO:0000256" key="1">
    <source>
        <dbReference type="SAM" id="MobiDB-lite"/>
    </source>
</evidence>
<feature type="compositionally biased region" description="Acidic residues" evidence="1">
    <location>
        <begin position="9"/>
        <end position="21"/>
    </location>
</feature>
<sequence>MSRFFVEGSDSEDNYEEEEASNNDKNEPENNEQVNYEKIDSYFEQIENELEDFSNIINSDSSFDDKMQLISEIENSINDYKQAIQNSKVNLPENVIEKMISIKQKLFSKTKEENFSQILDQYNQKVCSKFTQEIDKHCKNQNTANSEKDNGWFVSSDDDEAEKIKKKVRIETRKVKHVNFFTGKVVYEDDEEEEKIDDSIAKRDLDKFIASRQNGQITATTKRLNELLHATTDPKLIQLINNEIVLTVSQLHVDKAIENNDWIYALDSIASYSSTPDHLYPLFDRLNCDYWARTIDLRYLFIPSTAQLHEIFPRFLDLLKDFLTKISFEDFPEVYIRTADILIEHIYTDVNKQEDLIYFSTTILQALSKLNLNNEIYTTAHFGFTSLSYDAENIRARACLFLCYSLASTNNPSDAFQLFKQIPYINTNFRHTRVLCNRTRAQIGIFAFKQRNYKISYEMLRQFVVIKSIARNIGQEPKPVFPAWVMLDTQKVAYMNLYAAVILDLPALAISKLSMNDNDNDNDIPLSVHPKMHRDFLKDPIAHPETPIEKAVATASFAKNGEWKKAFEIAKENIDDNLHDNFLDDLKAVSLCCFLLNASDFYESLTFEFLAQMFEMEESKVKDIFTKMCQNKSPVEDVPIVFKSPKVIDDKYIQFE</sequence>
<keyword evidence="3" id="KW-1185">Reference proteome</keyword>
<organism evidence="2 3">
    <name type="scientific">Tritrichomonas musculus</name>
    <dbReference type="NCBI Taxonomy" id="1915356"/>
    <lineage>
        <taxon>Eukaryota</taxon>
        <taxon>Metamonada</taxon>
        <taxon>Parabasalia</taxon>
        <taxon>Tritrichomonadida</taxon>
        <taxon>Tritrichomonadidae</taxon>
        <taxon>Tritrichomonas</taxon>
    </lineage>
</organism>
<dbReference type="GO" id="GO:0003743">
    <property type="term" value="F:translation initiation factor activity"/>
    <property type="evidence" value="ECO:0007669"/>
    <property type="project" value="UniProtKB-KW"/>
</dbReference>
<name>A0ABR2JVF5_9EUKA</name>
<dbReference type="Proteomes" id="UP001470230">
    <property type="component" value="Unassembled WGS sequence"/>
</dbReference>
<evidence type="ECO:0000313" key="2">
    <source>
        <dbReference type="EMBL" id="KAK8882227.1"/>
    </source>
</evidence>
<feature type="region of interest" description="Disordered" evidence="1">
    <location>
        <begin position="1"/>
        <end position="34"/>
    </location>
</feature>
<dbReference type="PANTHER" id="PTHR13937:SF0">
    <property type="entry name" value="EUKARYOTIC TRANSLATION INITIATION FACTOR 3 SUBUNIT C-RELATED"/>
    <property type="match status" value="1"/>
</dbReference>
<comment type="caution">
    <text evidence="2">The sequence shown here is derived from an EMBL/GenBank/DDBJ whole genome shotgun (WGS) entry which is preliminary data.</text>
</comment>
<dbReference type="PANTHER" id="PTHR13937">
    <property type="entry name" value="EUKARYOTIC TRANSLATION INITATION FACTOR 3, SUBUNIT 8 EIF3S8 -RELATED"/>
    <property type="match status" value="1"/>
</dbReference>
<proteinExistence type="predicted"/>
<reference evidence="2 3" key="1">
    <citation type="submission" date="2024-04" db="EMBL/GenBank/DDBJ databases">
        <title>Tritrichomonas musculus Genome.</title>
        <authorList>
            <person name="Alves-Ferreira E."/>
            <person name="Grigg M."/>
            <person name="Lorenzi H."/>
            <person name="Galac M."/>
        </authorList>
    </citation>
    <scope>NUCLEOTIDE SEQUENCE [LARGE SCALE GENOMIC DNA]</scope>
    <source>
        <strain evidence="2 3">EAF2021</strain>
    </source>
</reference>
<accession>A0ABR2JVF5</accession>
<keyword evidence="2" id="KW-0648">Protein biosynthesis</keyword>
<protein>
    <submittedName>
        <fullName evidence="2">Translation initiation factor 3 subunit c</fullName>
    </submittedName>
</protein>